<dbReference type="EMBL" id="DXHX01000159">
    <property type="protein sequence ID" value="HIV75607.1"/>
    <property type="molecule type" value="Genomic_DNA"/>
</dbReference>
<dbReference type="SUPFAM" id="SSF103481">
    <property type="entry name" value="Multidrug resistance efflux transporter EmrE"/>
    <property type="match status" value="2"/>
</dbReference>
<keyword evidence="3" id="KW-0812">Transmembrane</keyword>
<keyword evidence="3" id="KW-0472">Membrane</keyword>
<evidence type="ECO:0000256" key="1">
    <source>
        <dbReference type="ARBA" id="ARBA00004127"/>
    </source>
</evidence>
<feature type="transmembrane region" description="Helical" evidence="3">
    <location>
        <begin position="282"/>
        <end position="303"/>
    </location>
</feature>
<feature type="transmembrane region" description="Helical" evidence="3">
    <location>
        <begin position="196"/>
        <end position="216"/>
    </location>
</feature>
<comment type="caution">
    <text evidence="5">The sequence shown here is derived from an EMBL/GenBank/DDBJ whole genome shotgun (WGS) entry which is preliminary data.</text>
</comment>
<dbReference type="InterPro" id="IPR037185">
    <property type="entry name" value="EmrE-like"/>
</dbReference>
<protein>
    <submittedName>
        <fullName evidence="5">EamA family transporter</fullName>
    </submittedName>
</protein>
<dbReference type="AlphaFoldDB" id="A0A9D1PP31"/>
<evidence type="ECO:0000256" key="3">
    <source>
        <dbReference type="SAM" id="Phobius"/>
    </source>
</evidence>
<evidence type="ECO:0000313" key="6">
    <source>
        <dbReference type="Proteomes" id="UP000823937"/>
    </source>
</evidence>
<feature type="transmembrane region" description="Helical" evidence="3">
    <location>
        <begin position="65"/>
        <end position="84"/>
    </location>
</feature>
<reference evidence="5" key="1">
    <citation type="journal article" date="2021" name="PeerJ">
        <title>Extensive microbial diversity within the chicken gut microbiome revealed by metagenomics and culture.</title>
        <authorList>
            <person name="Gilroy R."/>
            <person name="Ravi A."/>
            <person name="Getino M."/>
            <person name="Pursley I."/>
            <person name="Horton D.L."/>
            <person name="Alikhan N.F."/>
            <person name="Baker D."/>
            <person name="Gharbi K."/>
            <person name="Hall N."/>
            <person name="Watson M."/>
            <person name="Adriaenssens E.M."/>
            <person name="Foster-Nyarko E."/>
            <person name="Jarju S."/>
            <person name="Secka A."/>
            <person name="Antonio M."/>
            <person name="Oren A."/>
            <person name="Chaudhuri R.R."/>
            <person name="La Ragione R."/>
            <person name="Hildebrand F."/>
            <person name="Pallen M.J."/>
        </authorList>
    </citation>
    <scope>NUCLEOTIDE SEQUENCE</scope>
    <source>
        <strain evidence="5">CHK169-2315</strain>
    </source>
</reference>
<comment type="subcellular location">
    <subcellularLocation>
        <location evidence="1">Endomembrane system</location>
        <topology evidence="1">Multi-pass membrane protein</topology>
    </subcellularLocation>
</comment>
<feature type="transmembrane region" description="Helical" evidence="3">
    <location>
        <begin position="242"/>
        <end position="270"/>
    </location>
</feature>
<evidence type="ECO:0000259" key="4">
    <source>
        <dbReference type="Pfam" id="PF00892"/>
    </source>
</evidence>
<keyword evidence="3" id="KW-1133">Transmembrane helix</keyword>
<dbReference type="Proteomes" id="UP000823937">
    <property type="component" value="Unassembled WGS sequence"/>
</dbReference>
<comment type="similarity">
    <text evidence="2">Belongs to the EamA transporter family.</text>
</comment>
<feature type="transmembrane region" description="Helical" evidence="3">
    <location>
        <begin position="6"/>
        <end position="23"/>
    </location>
</feature>
<evidence type="ECO:0000313" key="5">
    <source>
        <dbReference type="EMBL" id="HIV75607.1"/>
    </source>
</evidence>
<dbReference type="InterPro" id="IPR000620">
    <property type="entry name" value="EamA_dom"/>
</dbReference>
<dbReference type="Pfam" id="PF00892">
    <property type="entry name" value="EamA"/>
    <property type="match status" value="1"/>
</dbReference>
<evidence type="ECO:0000256" key="2">
    <source>
        <dbReference type="ARBA" id="ARBA00007362"/>
    </source>
</evidence>
<feature type="transmembrane region" description="Helical" evidence="3">
    <location>
        <begin position="117"/>
        <end position="136"/>
    </location>
</feature>
<accession>A0A9D1PP31</accession>
<feature type="domain" description="EamA" evidence="4">
    <location>
        <begin position="2"/>
        <end position="133"/>
    </location>
</feature>
<proteinExistence type="inferred from homology"/>
<organism evidence="5 6">
    <name type="scientific">Candidatus Pseudogracilibacillus intestinigallinarum</name>
    <dbReference type="NCBI Taxonomy" id="2838742"/>
    <lineage>
        <taxon>Bacteria</taxon>
        <taxon>Bacillati</taxon>
        <taxon>Bacillota</taxon>
        <taxon>Bacilli</taxon>
        <taxon>Bacillales</taxon>
        <taxon>Bacillaceae</taxon>
        <taxon>Pseudogracilibacillus</taxon>
    </lineage>
</organism>
<feature type="transmembrane region" description="Helical" evidence="3">
    <location>
        <begin position="156"/>
        <end position="176"/>
    </location>
</feature>
<sequence length="304" mass="34105">MWFIFAIITAIAWGAANLFYKKGSNVEEKYTHLKIVIMVGFVMGIHATAYMLIKDITFDPFDMVRYFPVSFMYILSMTIGYIGLRYIELSIAAPVQNSAGAVSAILLFIFFPREMSMIDIAGIIIVTIGVITLAVYEKQAETYALKRQNEMIDPKYQLSFLAITFPILYALIDGIGTFLDGVYLDELTLIPEDNALIAYEYTFFIVAVLAFIYVRFIKKEKYSLFKEKDRGTAAILETTGQFFYVFAIAGNAIIAAPLIAAHGIFSVILSRIFLKEVLSTRQYVMIGVVMFGIILLGLSEGLAE</sequence>
<feature type="transmembrane region" description="Helical" evidence="3">
    <location>
        <begin position="35"/>
        <end position="53"/>
    </location>
</feature>
<gene>
    <name evidence="5" type="ORF">H9895_11085</name>
</gene>
<feature type="transmembrane region" description="Helical" evidence="3">
    <location>
        <begin position="91"/>
        <end position="111"/>
    </location>
</feature>
<reference evidence="5" key="2">
    <citation type="submission" date="2021-04" db="EMBL/GenBank/DDBJ databases">
        <authorList>
            <person name="Gilroy R."/>
        </authorList>
    </citation>
    <scope>NUCLEOTIDE SEQUENCE</scope>
    <source>
        <strain evidence="5">CHK169-2315</strain>
    </source>
</reference>
<dbReference type="GO" id="GO:0016020">
    <property type="term" value="C:membrane"/>
    <property type="evidence" value="ECO:0007669"/>
    <property type="project" value="InterPro"/>
</dbReference>
<name>A0A9D1PP31_9BACI</name>